<dbReference type="Proteomes" id="UP001189624">
    <property type="component" value="Chromosome 3"/>
</dbReference>
<organism evidence="1 2">
    <name type="scientific">Sphenostylis stenocarpa</name>
    <dbReference type="NCBI Taxonomy" id="92480"/>
    <lineage>
        <taxon>Eukaryota</taxon>
        <taxon>Viridiplantae</taxon>
        <taxon>Streptophyta</taxon>
        <taxon>Embryophyta</taxon>
        <taxon>Tracheophyta</taxon>
        <taxon>Spermatophyta</taxon>
        <taxon>Magnoliopsida</taxon>
        <taxon>eudicotyledons</taxon>
        <taxon>Gunneridae</taxon>
        <taxon>Pentapetalae</taxon>
        <taxon>rosids</taxon>
        <taxon>fabids</taxon>
        <taxon>Fabales</taxon>
        <taxon>Fabaceae</taxon>
        <taxon>Papilionoideae</taxon>
        <taxon>50 kb inversion clade</taxon>
        <taxon>NPAAA clade</taxon>
        <taxon>indigoferoid/millettioid clade</taxon>
        <taxon>Phaseoleae</taxon>
        <taxon>Sphenostylis</taxon>
    </lineage>
</organism>
<evidence type="ECO:0000313" key="2">
    <source>
        <dbReference type="Proteomes" id="UP001189624"/>
    </source>
</evidence>
<keyword evidence="2" id="KW-1185">Reference proteome</keyword>
<evidence type="ECO:0000313" key="1">
    <source>
        <dbReference type="EMBL" id="CAJ1939330.1"/>
    </source>
</evidence>
<proteinExistence type="predicted"/>
<dbReference type="AlphaFoldDB" id="A0AA86VI93"/>
<dbReference type="EMBL" id="OY731400">
    <property type="protein sequence ID" value="CAJ1939330.1"/>
    <property type="molecule type" value="Genomic_DNA"/>
</dbReference>
<dbReference type="Gramene" id="rna-AYBTSS11_LOCUS9067">
    <property type="protein sequence ID" value="CAJ1939330.1"/>
    <property type="gene ID" value="gene-AYBTSS11_LOCUS9067"/>
</dbReference>
<feature type="non-terminal residue" evidence="1">
    <location>
        <position position="1"/>
    </location>
</feature>
<accession>A0AA86VI93</accession>
<gene>
    <name evidence="1" type="ORF">AYBTSS11_LOCUS9067</name>
</gene>
<reference evidence="1" key="1">
    <citation type="submission" date="2023-10" db="EMBL/GenBank/DDBJ databases">
        <authorList>
            <person name="Domelevo Entfellner J.-B."/>
        </authorList>
    </citation>
    <scope>NUCLEOTIDE SEQUENCE</scope>
</reference>
<protein>
    <submittedName>
        <fullName evidence="1">Uncharacterized protein</fullName>
    </submittedName>
</protein>
<sequence>GHRYLLLSHVAFEWMDRQKMEEGLRRDGEEILIGRGFEKKLKMFINRKLKR</sequence>
<name>A0AA86VI93_9FABA</name>